<keyword evidence="3" id="KW-1185">Reference proteome</keyword>
<dbReference type="InterPro" id="IPR018750">
    <property type="entry name" value="DUF2306_membrane"/>
</dbReference>
<evidence type="ECO:0008006" key="4">
    <source>
        <dbReference type="Google" id="ProtNLM"/>
    </source>
</evidence>
<evidence type="ECO:0000256" key="1">
    <source>
        <dbReference type="SAM" id="Phobius"/>
    </source>
</evidence>
<dbReference type="OrthoDB" id="193478at2759"/>
<evidence type="ECO:0000313" key="3">
    <source>
        <dbReference type="Proteomes" id="UP000606974"/>
    </source>
</evidence>
<dbReference type="EMBL" id="JAACFV010000045">
    <property type="protein sequence ID" value="KAF7509120.1"/>
    <property type="molecule type" value="Genomic_DNA"/>
</dbReference>
<keyword evidence="1" id="KW-0472">Membrane</keyword>
<keyword evidence="1" id="KW-0812">Transmembrane</keyword>
<dbReference type="Proteomes" id="UP000606974">
    <property type="component" value="Unassembled WGS sequence"/>
</dbReference>
<feature type="transmembrane region" description="Helical" evidence="1">
    <location>
        <begin position="116"/>
        <end position="134"/>
    </location>
</feature>
<proteinExistence type="predicted"/>
<keyword evidence="1" id="KW-1133">Transmembrane helix</keyword>
<dbReference type="AlphaFoldDB" id="A0A8H7AQ37"/>
<feature type="transmembrane region" description="Helical" evidence="1">
    <location>
        <begin position="270"/>
        <end position="289"/>
    </location>
</feature>
<dbReference type="Pfam" id="PF10067">
    <property type="entry name" value="DUF2306"/>
    <property type="match status" value="1"/>
</dbReference>
<feature type="transmembrane region" description="Helical" evidence="1">
    <location>
        <begin position="82"/>
        <end position="104"/>
    </location>
</feature>
<organism evidence="2 3">
    <name type="scientific">Endocarpon pusillum</name>
    <dbReference type="NCBI Taxonomy" id="364733"/>
    <lineage>
        <taxon>Eukaryota</taxon>
        <taxon>Fungi</taxon>
        <taxon>Dikarya</taxon>
        <taxon>Ascomycota</taxon>
        <taxon>Pezizomycotina</taxon>
        <taxon>Eurotiomycetes</taxon>
        <taxon>Chaetothyriomycetidae</taxon>
        <taxon>Verrucariales</taxon>
        <taxon>Verrucariaceae</taxon>
        <taxon>Endocarpon</taxon>
    </lineage>
</organism>
<reference evidence="2" key="1">
    <citation type="submission" date="2020-02" db="EMBL/GenBank/DDBJ databases">
        <authorList>
            <person name="Palmer J.M."/>
        </authorList>
    </citation>
    <scope>NUCLEOTIDE SEQUENCE</scope>
    <source>
        <strain evidence="2">EPUS1.4</strain>
        <tissue evidence="2">Thallus</tissue>
    </source>
</reference>
<protein>
    <recommendedName>
        <fullName evidence="4">Microtubule associated protein</fullName>
    </recommendedName>
</protein>
<name>A0A8H7AQ37_9EURO</name>
<comment type="caution">
    <text evidence="2">The sequence shown here is derived from an EMBL/GenBank/DDBJ whole genome shotgun (WGS) entry which is preliminary data.</text>
</comment>
<accession>A0A8H7AQ37</accession>
<gene>
    <name evidence="2" type="ORF">GJ744_008347</name>
</gene>
<feature type="transmembrane region" description="Helical" evidence="1">
    <location>
        <begin position="146"/>
        <end position="166"/>
    </location>
</feature>
<feature type="transmembrane region" description="Helical" evidence="1">
    <location>
        <begin position="28"/>
        <end position="47"/>
    </location>
</feature>
<feature type="transmembrane region" description="Helical" evidence="1">
    <location>
        <begin position="182"/>
        <end position="202"/>
    </location>
</feature>
<sequence>MVVSSQSSPNVFVRYTRKVYHGLGFSRGYNFVLFIIFGGAFLGFTLARLQYLNFNGVFCKQGGAAPGECYWYTQFPKYKVGILLHLSTILPAAFLAIYQFIPVIRHKCLSFHRINGWTIVVLVLIANAGAIIIAPRTFGGDLSVQTAIGTLVLMTTIGLALAIYNAKRLQIDQHRAWMLRTWFYLGSILTLRIIMISGAAIISSLGRYHFPMECAKLDYMMEDGNSVLAAYPDCISYYNNTDPSKLALVQADLNGSIAEFAAGLNITFGMAMWLALLIHAVGVETYLQLTPRESQRLRQISYERQLEAGFKHPGSAGLTADRLGDAHAWQATKS</sequence>
<evidence type="ECO:0000313" key="2">
    <source>
        <dbReference type="EMBL" id="KAF7509120.1"/>
    </source>
</evidence>